<dbReference type="AlphaFoldDB" id="A0A1G7CF44"/>
<gene>
    <name evidence="2" type="ORF">SAMN04488071_2748</name>
</gene>
<keyword evidence="1" id="KW-0732">Signal</keyword>
<evidence type="ECO:0000256" key="1">
    <source>
        <dbReference type="SAM" id="SignalP"/>
    </source>
</evidence>
<evidence type="ECO:0000313" key="3">
    <source>
        <dbReference type="Proteomes" id="UP000183685"/>
    </source>
</evidence>
<keyword evidence="3" id="KW-1185">Reference proteome</keyword>
<feature type="chain" id="PRO_5010252437" description="PEP-CTERM protein-sorting domain-containing protein" evidence="1">
    <location>
        <begin position="24"/>
        <end position="211"/>
    </location>
</feature>
<dbReference type="RefSeq" id="WP_068306899.1">
    <property type="nucleotide sequence ID" value="NZ_DAIOMO010000001.1"/>
</dbReference>
<dbReference type="EMBL" id="FNAK01000006">
    <property type="protein sequence ID" value="SDE37045.1"/>
    <property type="molecule type" value="Genomic_DNA"/>
</dbReference>
<organism evidence="2 3">
    <name type="scientific">Kordiimonas lacus</name>
    <dbReference type="NCBI Taxonomy" id="637679"/>
    <lineage>
        <taxon>Bacteria</taxon>
        <taxon>Pseudomonadati</taxon>
        <taxon>Pseudomonadota</taxon>
        <taxon>Alphaproteobacteria</taxon>
        <taxon>Kordiimonadales</taxon>
        <taxon>Kordiimonadaceae</taxon>
        <taxon>Kordiimonas</taxon>
    </lineage>
</organism>
<proteinExistence type="predicted"/>
<dbReference type="Proteomes" id="UP000183685">
    <property type="component" value="Unassembled WGS sequence"/>
</dbReference>
<sequence length="211" mass="22527">MKFLKMLGAGLAAFFAVSTSAYSQDATYPFIDVKSDVGSYDPVALGEDIQLDGCGTSIWAASGTSTFSWCDITDYAEFSLSWSVWNWDTWSWTTFASFSGNSVGSGLTAVVNTGVGSPFTSAGVYYIGLLAEVTSSQYSLGKDVSITLPGGLIRYPGGDSSLSYDGSTNRGFDYTALVIDDAASVPEPLGALLLLPGLIYMARRERRRRKA</sequence>
<feature type="signal peptide" evidence="1">
    <location>
        <begin position="1"/>
        <end position="23"/>
    </location>
</feature>
<reference evidence="2 3" key="1">
    <citation type="submission" date="2016-10" db="EMBL/GenBank/DDBJ databases">
        <authorList>
            <person name="de Groot N.N."/>
        </authorList>
    </citation>
    <scope>NUCLEOTIDE SEQUENCE [LARGE SCALE GENOMIC DNA]</scope>
    <source>
        <strain evidence="2 3">CGMCC 1.9109</strain>
    </source>
</reference>
<evidence type="ECO:0008006" key="4">
    <source>
        <dbReference type="Google" id="ProtNLM"/>
    </source>
</evidence>
<protein>
    <recommendedName>
        <fullName evidence="4">PEP-CTERM protein-sorting domain-containing protein</fullName>
    </recommendedName>
</protein>
<accession>A0A1G7CF44</accession>
<name>A0A1G7CF44_9PROT</name>
<evidence type="ECO:0000313" key="2">
    <source>
        <dbReference type="EMBL" id="SDE37045.1"/>
    </source>
</evidence>